<organism evidence="1 2">
    <name type="scientific">Plakobranchus ocellatus</name>
    <dbReference type="NCBI Taxonomy" id="259542"/>
    <lineage>
        <taxon>Eukaryota</taxon>
        <taxon>Metazoa</taxon>
        <taxon>Spiralia</taxon>
        <taxon>Lophotrochozoa</taxon>
        <taxon>Mollusca</taxon>
        <taxon>Gastropoda</taxon>
        <taxon>Heterobranchia</taxon>
        <taxon>Euthyneura</taxon>
        <taxon>Panpulmonata</taxon>
        <taxon>Sacoglossa</taxon>
        <taxon>Placobranchoidea</taxon>
        <taxon>Plakobranchidae</taxon>
        <taxon>Plakobranchus</taxon>
    </lineage>
</organism>
<keyword evidence="2" id="KW-1185">Reference proteome</keyword>
<dbReference type="Proteomes" id="UP000735302">
    <property type="component" value="Unassembled WGS sequence"/>
</dbReference>
<dbReference type="AlphaFoldDB" id="A0AAV4DHS1"/>
<gene>
    <name evidence="1" type="ORF">PoB_007008000</name>
</gene>
<sequence length="169" mass="18357">MSTPFPSLCQVRMSSAVASRADQHWCITTCQTLSPYEMNFMPSSYFTDKRTEENSSRDTTQAVTTVRTHSLVIAGPYQELQKGGVSLEGRGIKGGGGSLALPNGGTWGQCPRLKVDEFLQFESENVASSGTKIVLNQHQQVHNFCRAGVPEPLEPPPLGSDPVICVRSI</sequence>
<protein>
    <submittedName>
        <fullName evidence="1">Uncharacterized protein</fullName>
    </submittedName>
</protein>
<evidence type="ECO:0000313" key="2">
    <source>
        <dbReference type="Proteomes" id="UP000735302"/>
    </source>
</evidence>
<proteinExistence type="predicted"/>
<accession>A0AAV4DHS1</accession>
<name>A0AAV4DHS1_9GAST</name>
<comment type="caution">
    <text evidence="1">The sequence shown here is derived from an EMBL/GenBank/DDBJ whole genome shotgun (WGS) entry which is preliminary data.</text>
</comment>
<reference evidence="1 2" key="1">
    <citation type="journal article" date="2021" name="Elife">
        <title>Chloroplast acquisition without the gene transfer in kleptoplastic sea slugs, Plakobranchus ocellatus.</title>
        <authorList>
            <person name="Maeda T."/>
            <person name="Takahashi S."/>
            <person name="Yoshida T."/>
            <person name="Shimamura S."/>
            <person name="Takaki Y."/>
            <person name="Nagai Y."/>
            <person name="Toyoda A."/>
            <person name="Suzuki Y."/>
            <person name="Arimoto A."/>
            <person name="Ishii H."/>
            <person name="Satoh N."/>
            <person name="Nishiyama T."/>
            <person name="Hasebe M."/>
            <person name="Maruyama T."/>
            <person name="Minagawa J."/>
            <person name="Obokata J."/>
            <person name="Shigenobu S."/>
        </authorList>
    </citation>
    <scope>NUCLEOTIDE SEQUENCE [LARGE SCALE GENOMIC DNA]</scope>
</reference>
<dbReference type="EMBL" id="BLXT01007891">
    <property type="protein sequence ID" value="GFO43575.1"/>
    <property type="molecule type" value="Genomic_DNA"/>
</dbReference>
<evidence type="ECO:0000313" key="1">
    <source>
        <dbReference type="EMBL" id="GFO43575.1"/>
    </source>
</evidence>